<comment type="subunit">
    <text evidence="9">The complex comprises the extracytoplasmic solute receptor protein and the two transmembrane proteins.</text>
</comment>
<dbReference type="Pfam" id="PF04290">
    <property type="entry name" value="DctQ"/>
    <property type="match status" value="1"/>
</dbReference>
<evidence type="ECO:0000313" key="12">
    <source>
        <dbReference type="Proteomes" id="UP000609531"/>
    </source>
</evidence>
<evidence type="ECO:0000259" key="10">
    <source>
        <dbReference type="Pfam" id="PF04290"/>
    </source>
</evidence>
<evidence type="ECO:0000256" key="2">
    <source>
        <dbReference type="ARBA" id="ARBA00022448"/>
    </source>
</evidence>
<reference evidence="11" key="1">
    <citation type="submission" date="2020-12" db="EMBL/GenBank/DDBJ databases">
        <title>Bacterial taxonomy.</title>
        <authorList>
            <person name="Pan X."/>
        </authorList>
    </citation>
    <scope>NUCLEOTIDE SEQUENCE</scope>
    <source>
        <strain evidence="11">B2012</strain>
    </source>
</reference>
<comment type="function">
    <text evidence="9">Part of the tripartite ATP-independent periplasmic (TRAP) transport system.</text>
</comment>
<keyword evidence="5 9" id="KW-0812">Transmembrane</keyword>
<dbReference type="RefSeq" id="WP_198880066.1">
    <property type="nucleotide sequence ID" value="NZ_JAEKJA010000001.1"/>
</dbReference>
<organism evidence="11 12">
    <name type="scientific">Acuticoccus mangrovi</name>
    <dbReference type="NCBI Taxonomy" id="2796142"/>
    <lineage>
        <taxon>Bacteria</taxon>
        <taxon>Pseudomonadati</taxon>
        <taxon>Pseudomonadota</taxon>
        <taxon>Alphaproteobacteria</taxon>
        <taxon>Hyphomicrobiales</taxon>
        <taxon>Amorphaceae</taxon>
        <taxon>Acuticoccus</taxon>
    </lineage>
</organism>
<proteinExistence type="inferred from homology"/>
<evidence type="ECO:0000313" key="11">
    <source>
        <dbReference type="EMBL" id="MBJ3774165.1"/>
    </source>
</evidence>
<feature type="transmembrane region" description="Helical" evidence="9">
    <location>
        <begin position="66"/>
        <end position="84"/>
    </location>
</feature>
<comment type="similarity">
    <text evidence="8 9">Belongs to the TRAP transporter small permease family.</text>
</comment>
<feature type="domain" description="Tripartite ATP-independent periplasmic transporters DctQ component" evidence="10">
    <location>
        <begin position="63"/>
        <end position="174"/>
    </location>
</feature>
<evidence type="ECO:0000256" key="4">
    <source>
        <dbReference type="ARBA" id="ARBA00022519"/>
    </source>
</evidence>
<gene>
    <name evidence="11" type="ORF">JCR33_00585</name>
</gene>
<evidence type="ECO:0000256" key="3">
    <source>
        <dbReference type="ARBA" id="ARBA00022475"/>
    </source>
</evidence>
<dbReference type="AlphaFoldDB" id="A0A934ILK3"/>
<feature type="transmembrane region" description="Helical" evidence="9">
    <location>
        <begin position="21"/>
        <end position="46"/>
    </location>
</feature>
<evidence type="ECO:0000256" key="9">
    <source>
        <dbReference type="RuleBase" id="RU369079"/>
    </source>
</evidence>
<feature type="transmembrane region" description="Helical" evidence="9">
    <location>
        <begin position="105"/>
        <end position="129"/>
    </location>
</feature>
<dbReference type="InterPro" id="IPR007387">
    <property type="entry name" value="TRAP_DctQ"/>
</dbReference>
<evidence type="ECO:0000256" key="7">
    <source>
        <dbReference type="ARBA" id="ARBA00023136"/>
    </source>
</evidence>
<accession>A0A934ILK3</accession>
<evidence type="ECO:0000256" key="5">
    <source>
        <dbReference type="ARBA" id="ARBA00022692"/>
    </source>
</evidence>
<dbReference type="EMBL" id="JAEKJA010000001">
    <property type="protein sequence ID" value="MBJ3774165.1"/>
    <property type="molecule type" value="Genomic_DNA"/>
</dbReference>
<feature type="transmembrane region" description="Helical" evidence="9">
    <location>
        <begin position="149"/>
        <end position="171"/>
    </location>
</feature>
<keyword evidence="3" id="KW-1003">Cell membrane</keyword>
<dbReference type="InterPro" id="IPR055348">
    <property type="entry name" value="DctQ"/>
</dbReference>
<evidence type="ECO:0000256" key="6">
    <source>
        <dbReference type="ARBA" id="ARBA00022989"/>
    </source>
</evidence>
<evidence type="ECO:0000256" key="8">
    <source>
        <dbReference type="ARBA" id="ARBA00038436"/>
    </source>
</evidence>
<dbReference type="GO" id="GO:0022857">
    <property type="term" value="F:transmembrane transporter activity"/>
    <property type="evidence" value="ECO:0007669"/>
    <property type="project" value="UniProtKB-UniRule"/>
</dbReference>
<comment type="caution">
    <text evidence="11">The sequence shown here is derived from an EMBL/GenBank/DDBJ whole genome shotgun (WGS) entry which is preliminary data.</text>
</comment>
<comment type="subcellular location">
    <subcellularLocation>
        <location evidence="1 9">Cell inner membrane</location>
        <topology evidence="1 9">Multi-pass membrane protein</topology>
    </subcellularLocation>
</comment>
<keyword evidence="4 9" id="KW-0997">Cell inner membrane</keyword>
<name>A0A934ILK3_9HYPH</name>
<keyword evidence="6 9" id="KW-1133">Transmembrane helix</keyword>
<dbReference type="PANTHER" id="PTHR35011:SF4">
    <property type="entry name" value="SLL1102 PROTEIN"/>
    <property type="match status" value="1"/>
</dbReference>
<sequence length="187" mass="20066">MIKTCRIIVDLTAFLGKAVSWLILPLIVFVVTAVVAGQVGVNRIAGWEGDVPFLGSAVTVNTLTDLQWTIFALLVLFGGVYALRDDAHVNVDFLSAAFPPRVRQVVEVIGDLIFLLPLCIIITWFGVKFALTSWTSGEASTYGGLTDRWFLKACIPLAFGLLAIAGLARAVGTLAALISGRDADEDQ</sequence>
<dbReference type="GO" id="GO:0005886">
    <property type="term" value="C:plasma membrane"/>
    <property type="evidence" value="ECO:0007669"/>
    <property type="project" value="UniProtKB-SubCell"/>
</dbReference>
<protein>
    <recommendedName>
        <fullName evidence="9">TRAP transporter small permease protein</fullName>
    </recommendedName>
</protein>
<keyword evidence="2 9" id="KW-0813">Transport</keyword>
<keyword evidence="12" id="KW-1185">Reference proteome</keyword>
<evidence type="ECO:0000256" key="1">
    <source>
        <dbReference type="ARBA" id="ARBA00004429"/>
    </source>
</evidence>
<dbReference type="PANTHER" id="PTHR35011">
    <property type="entry name" value="2,3-DIKETO-L-GULONATE TRAP TRANSPORTER SMALL PERMEASE PROTEIN YIAM"/>
    <property type="match status" value="1"/>
</dbReference>
<keyword evidence="7 9" id="KW-0472">Membrane</keyword>
<dbReference type="Proteomes" id="UP000609531">
    <property type="component" value="Unassembled WGS sequence"/>
</dbReference>